<proteinExistence type="predicted"/>
<dbReference type="RefSeq" id="WP_066447056.1">
    <property type="nucleotide sequence ID" value="NZ_JANKBF010000004.1"/>
</dbReference>
<evidence type="ECO:0000313" key="1">
    <source>
        <dbReference type="EMBL" id="TCV97920.1"/>
    </source>
</evidence>
<sequence length="297" mass="35609">MIFHEIYGCYYLCMEKIINHALNHTLTQDKILEIINQYAFEDSHIEIMSHLKNQDWPLITQDYHTPLHHPSTRPLTLLEKRWLKSLSLDPRIQLFSISFDNLDDIEPLFTNDDYLIYDQYLDGDCFDDELYIKNFQTILYALENQFILKVTYQNKQLICHPTKLEYSLKDNKFRLKTSHDHFHKTLNLSKITNCELTQQTAFQDNKLYQNKQSVILELYDERSALERAMMQFADLQKKAEQINDKTYRIELFYQKEDETELLIRILSFGPLLKVIEPQRFVQLIQERLKLQLSCGLR</sequence>
<dbReference type="AlphaFoldDB" id="A0A4R3YZ27"/>
<protein>
    <submittedName>
        <fullName evidence="1">WYL domain-containing protein</fullName>
    </submittedName>
</protein>
<dbReference type="GeneID" id="98915825"/>
<comment type="caution">
    <text evidence="1">The sequence shown here is derived from an EMBL/GenBank/DDBJ whole genome shotgun (WGS) entry which is preliminary data.</text>
</comment>
<dbReference type="EMBL" id="SMCQ01000014">
    <property type="protein sequence ID" value="TCV97920.1"/>
    <property type="molecule type" value="Genomic_DNA"/>
</dbReference>
<evidence type="ECO:0000313" key="2">
    <source>
        <dbReference type="Proteomes" id="UP000295515"/>
    </source>
</evidence>
<gene>
    <name evidence="1" type="ORF">EDD60_11488</name>
</gene>
<keyword evidence="2" id="KW-1185">Reference proteome</keyword>
<organism evidence="1 2">
    <name type="scientific">Longibaculum muris</name>
    <dbReference type="NCBI Taxonomy" id="1796628"/>
    <lineage>
        <taxon>Bacteria</taxon>
        <taxon>Bacillati</taxon>
        <taxon>Bacillota</taxon>
        <taxon>Erysipelotrichia</taxon>
        <taxon>Erysipelotrichales</taxon>
        <taxon>Coprobacillaceae</taxon>
        <taxon>Longibaculum</taxon>
    </lineage>
</organism>
<dbReference type="Proteomes" id="UP000295515">
    <property type="component" value="Unassembled WGS sequence"/>
</dbReference>
<reference evidence="1 2" key="1">
    <citation type="submission" date="2019-03" db="EMBL/GenBank/DDBJ databases">
        <title>Genomic Encyclopedia of Type Strains, Phase IV (KMG-IV): sequencing the most valuable type-strain genomes for metagenomic binning, comparative biology and taxonomic classification.</title>
        <authorList>
            <person name="Goeker M."/>
        </authorList>
    </citation>
    <scope>NUCLEOTIDE SEQUENCE [LARGE SCALE GENOMIC DNA]</scope>
    <source>
        <strain evidence="1 2">DSM 29487</strain>
    </source>
</reference>
<accession>A0A4R3YZ27</accession>
<name>A0A4R3YZ27_9FIRM</name>